<dbReference type="OrthoDB" id="5238363at2759"/>
<gene>
    <name evidence="2" type="ORF">B0A54_15370</name>
</gene>
<evidence type="ECO:0000313" key="2">
    <source>
        <dbReference type="EMBL" id="TKA30292.1"/>
    </source>
</evidence>
<name>A0A4U0U6P9_9PEZI</name>
<dbReference type="Proteomes" id="UP000310066">
    <property type="component" value="Unassembled WGS sequence"/>
</dbReference>
<evidence type="ECO:0000313" key="3">
    <source>
        <dbReference type="Proteomes" id="UP000310066"/>
    </source>
</evidence>
<proteinExistence type="predicted"/>
<dbReference type="STRING" id="329885.A0A4U0U6P9"/>
<dbReference type="EMBL" id="NAJP01000103">
    <property type="protein sequence ID" value="TKA30292.1"/>
    <property type="molecule type" value="Genomic_DNA"/>
</dbReference>
<sequence length="216" mass="23999">MPKHTVAVARQAIRHHVKPNSTGAAAAATGPHKPPRQQQYLRFIYDANPRPTNITTLTSTKDFANDPSHPFHIRTHRSLQAFDRKKLHWRVQCPMDVSRRAFVRNWAVKRVKAAIAQRLGASDGKQEESGGGGDERENRNEEKSTIGTSRADGDHARPNALGLSGALVVLLPKDGKLALTATKEQVEASARWVLEEVARLQAEARRRGSYKPRLGR</sequence>
<comment type="caution">
    <text evidence="2">The sequence shown here is derived from an EMBL/GenBank/DDBJ whole genome shotgun (WGS) entry which is preliminary data.</text>
</comment>
<dbReference type="AlphaFoldDB" id="A0A4U0U6P9"/>
<feature type="compositionally biased region" description="Basic and acidic residues" evidence="1">
    <location>
        <begin position="124"/>
        <end position="144"/>
    </location>
</feature>
<protein>
    <submittedName>
        <fullName evidence="2">Uncharacterized protein</fullName>
    </submittedName>
</protein>
<evidence type="ECO:0000256" key="1">
    <source>
        <dbReference type="SAM" id="MobiDB-lite"/>
    </source>
</evidence>
<feature type="region of interest" description="Disordered" evidence="1">
    <location>
        <begin position="119"/>
        <end position="158"/>
    </location>
</feature>
<reference evidence="2 3" key="1">
    <citation type="submission" date="2017-03" db="EMBL/GenBank/DDBJ databases">
        <title>Genomes of endolithic fungi from Antarctica.</title>
        <authorList>
            <person name="Coleine C."/>
            <person name="Masonjones S."/>
            <person name="Stajich J.E."/>
        </authorList>
    </citation>
    <scope>NUCLEOTIDE SEQUENCE [LARGE SCALE GENOMIC DNA]</scope>
    <source>
        <strain evidence="2 3">CCFEE 5311</strain>
    </source>
</reference>
<accession>A0A4U0U6P9</accession>
<organism evidence="2 3">
    <name type="scientific">Friedmanniomyces endolithicus</name>
    <dbReference type="NCBI Taxonomy" id="329885"/>
    <lineage>
        <taxon>Eukaryota</taxon>
        <taxon>Fungi</taxon>
        <taxon>Dikarya</taxon>
        <taxon>Ascomycota</taxon>
        <taxon>Pezizomycotina</taxon>
        <taxon>Dothideomycetes</taxon>
        <taxon>Dothideomycetidae</taxon>
        <taxon>Mycosphaerellales</taxon>
        <taxon>Teratosphaeriaceae</taxon>
        <taxon>Friedmanniomyces</taxon>
    </lineage>
</organism>